<evidence type="ECO:0000256" key="1">
    <source>
        <dbReference type="SAM" id="SignalP"/>
    </source>
</evidence>
<feature type="signal peptide" evidence="1">
    <location>
        <begin position="1"/>
        <end position="22"/>
    </location>
</feature>
<keyword evidence="3" id="KW-1185">Reference proteome</keyword>
<reference evidence="3" key="1">
    <citation type="submission" date="2017-02" db="EMBL/GenBank/DDBJ databases">
        <authorList>
            <person name="Daims H."/>
        </authorList>
    </citation>
    <scope>NUCLEOTIDE SEQUENCE [LARGE SCALE GENOMIC DNA]</scope>
</reference>
<name>A0A1R4H6J6_9GAMM</name>
<feature type="chain" id="PRO_5012028935" evidence="1">
    <location>
        <begin position="23"/>
        <end position="173"/>
    </location>
</feature>
<protein>
    <submittedName>
        <fullName evidence="2">Uncharacterized protein</fullName>
    </submittedName>
</protein>
<sequence length="173" mass="17968">MKNLVRCVLMSFLLSATLPVLAESPVVITPSPTPVLQPQNRAVKISIGSVGGKLDVAALRAVRQVVGYGIAGGAVDTFTVYSPKTGYIPIEGGMSACADAGFSASQGKFNAFIQDLKTIKTKAGTFYNVVPALNCPAEDLVACTMEVKICPDGSGVGRSGPFCEFAPCPIPKK</sequence>
<organism evidence="2 3">
    <name type="scientific">Crenothrix polyspora</name>
    <dbReference type="NCBI Taxonomy" id="360316"/>
    <lineage>
        <taxon>Bacteria</taxon>
        <taxon>Pseudomonadati</taxon>
        <taxon>Pseudomonadota</taxon>
        <taxon>Gammaproteobacteria</taxon>
        <taxon>Methylococcales</taxon>
        <taxon>Crenotrichaceae</taxon>
        <taxon>Crenothrix</taxon>
    </lineage>
</organism>
<dbReference type="AlphaFoldDB" id="A0A1R4H6J6"/>
<gene>
    <name evidence="2" type="ORF">CRENPOLYSF2_2410006</name>
</gene>
<dbReference type="EMBL" id="FUKJ01000159">
    <property type="protein sequence ID" value="SJM91885.1"/>
    <property type="molecule type" value="Genomic_DNA"/>
</dbReference>
<dbReference type="Proteomes" id="UP000195442">
    <property type="component" value="Unassembled WGS sequence"/>
</dbReference>
<keyword evidence="1" id="KW-0732">Signal</keyword>
<proteinExistence type="predicted"/>
<evidence type="ECO:0000313" key="2">
    <source>
        <dbReference type="EMBL" id="SJM91885.1"/>
    </source>
</evidence>
<accession>A0A1R4H6J6</accession>
<evidence type="ECO:0000313" key="3">
    <source>
        <dbReference type="Proteomes" id="UP000195442"/>
    </source>
</evidence>